<dbReference type="Proteomes" id="UP000203990">
    <property type="component" value="Segment"/>
</dbReference>
<reference evidence="1 2" key="1">
    <citation type="submission" date="2015-10" db="EMBL/GenBank/DDBJ databases">
        <title>Complete genome sequence of Klebsiella pneumoniae bacteriophage vB_KpnM_KB57.</title>
        <authorList>
            <person name="Volozhantsev N.V."/>
            <person name="Popova A.V."/>
            <person name="Krasilnikova V.M."/>
            <person name="Bogun A.G."/>
        </authorList>
    </citation>
    <scope>NUCLEOTIDE SEQUENCE [LARGE SCALE GENOMIC DNA]</scope>
</reference>
<dbReference type="EMBL" id="KT934943">
    <property type="protein sequence ID" value="ALM02592.1"/>
    <property type="molecule type" value="Genomic_DNA"/>
</dbReference>
<dbReference type="RefSeq" id="YP_009187818.1">
    <property type="nucleotide sequence ID" value="NC_028659.1"/>
</dbReference>
<protein>
    <submittedName>
        <fullName evidence="1">Uncharacterized protein</fullName>
    </submittedName>
</protein>
<evidence type="ECO:0000313" key="1">
    <source>
        <dbReference type="EMBL" id="ALM02592.1"/>
    </source>
</evidence>
<organism evidence="1 2">
    <name type="scientific">Klebsiella phage vB_KpnM_KB57</name>
    <dbReference type="NCBI Taxonomy" id="1719140"/>
    <lineage>
        <taxon>Viruses</taxon>
        <taxon>Duplodnaviria</taxon>
        <taxon>Heunggongvirae</taxon>
        <taxon>Uroviricota</taxon>
        <taxon>Caudoviricetes</taxon>
        <taxon>Vequintavirinae</taxon>
        <taxon>Mydovirus</taxon>
        <taxon>Mydovirus KB57</taxon>
    </lineage>
</organism>
<dbReference type="GeneID" id="26523171"/>
<sequence length="170" mass="19822">MGWTGIYSNLNNKKFVENYLTDNRVIETSIVGNEVYQLARAKDESLYIRVTILSRKDGMVFYKDMDESCGPCYYNCPEKFLKRSMQKDEFSVNWRAACRQHAKYKKEQKALIDRIKILKNGDRVEMISGRVVVFEFPHNRARFAGRLAEVAPGKQNSLFAWSYKDVAKIL</sequence>
<accession>A0A0S1S1P3</accession>
<evidence type="ECO:0000313" key="2">
    <source>
        <dbReference type="Proteomes" id="UP000203990"/>
    </source>
</evidence>
<keyword evidence="2" id="KW-1185">Reference proteome</keyword>
<gene>
    <name evidence="1" type="ORF">KB57_205</name>
</gene>
<name>A0A0S1S1P3_9CAUD</name>
<proteinExistence type="predicted"/>
<dbReference type="KEGG" id="vg:26523171"/>